<dbReference type="AlphaFoldDB" id="E8NCJ5"/>
<reference evidence="2 3" key="1">
    <citation type="journal article" date="2011" name="J. Bacteriol.">
        <title>Genome sequence of Microbacterium testaceum StLB037, an N-acylhomoserine lactone-degrading bacterium isolated from potato leaves.</title>
        <authorList>
            <person name="Morohoshi T."/>
            <person name="Wang W.-Z."/>
            <person name="Someya N."/>
            <person name="Ikeda T."/>
        </authorList>
    </citation>
    <scope>NUCLEOTIDE SEQUENCE [LARGE SCALE GENOMIC DNA]</scope>
    <source>
        <strain evidence="2 3">StLB037</strain>
    </source>
</reference>
<proteinExistence type="predicted"/>
<sequence>MGGVMELSLGILAVSVAVAAAVLFAALPRIGTPGAMTLFLRYAAVSGVAAVGSSAMYFMHSAGGGIVALVLGDVAMVLAPALLLVALEVLAGRRARRAAIASLALALVTAVVTATVPLPGSLAVKVLLVTLPCTACALVAARSHLEPRWPMRLILAANAAYAVYSAARVAVGLAAGWESPLFDLGFSFAPATLAGALVIAAVGIAVVRVRLGPRARAVPAVCPAGRAVVVGDWALASAAYGQERMRSMVAELQSAGRAFDESARVLPRGVETSMPDAIEKLGDRLRDVHGWRPDEVALLVDGAATGAISLPSARSRRPRSRNSART</sequence>
<dbReference type="STRING" id="979556.MTES_1900"/>
<dbReference type="Proteomes" id="UP000008975">
    <property type="component" value="Chromosome"/>
</dbReference>
<name>E8NCJ5_MICTS</name>
<dbReference type="HOGENOM" id="CLU_852095_0_0_11"/>
<gene>
    <name evidence="2" type="ordered locus">MTES_1900</name>
</gene>
<feature type="transmembrane region" description="Helical" evidence="1">
    <location>
        <begin position="6"/>
        <end position="27"/>
    </location>
</feature>
<dbReference type="EMBL" id="AP012052">
    <property type="protein sequence ID" value="BAJ74864.1"/>
    <property type="molecule type" value="Genomic_DNA"/>
</dbReference>
<keyword evidence="1" id="KW-0812">Transmembrane</keyword>
<accession>E8NCJ5</accession>
<organism evidence="2 3">
    <name type="scientific">Microbacterium testaceum (strain StLB037)</name>
    <dbReference type="NCBI Taxonomy" id="979556"/>
    <lineage>
        <taxon>Bacteria</taxon>
        <taxon>Bacillati</taxon>
        <taxon>Actinomycetota</taxon>
        <taxon>Actinomycetes</taxon>
        <taxon>Micrococcales</taxon>
        <taxon>Microbacteriaceae</taxon>
        <taxon>Microbacterium</taxon>
    </lineage>
</organism>
<evidence type="ECO:0000313" key="3">
    <source>
        <dbReference type="Proteomes" id="UP000008975"/>
    </source>
</evidence>
<protein>
    <submittedName>
        <fullName evidence="2">Dinucleotide-utilizing enzyme</fullName>
    </submittedName>
</protein>
<keyword evidence="1" id="KW-0472">Membrane</keyword>
<evidence type="ECO:0000256" key="1">
    <source>
        <dbReference type="SAM" id="Phobius"/>
    </source>
</evidence>
<feature type="transmembrane region" description="Helical" evidence="1">
    <location>
        <begin position="153"/>
        <end position="175"/>
    </location>
</feature>
<feature type="transmembrane region" description="Helical" evidence="1">
    <location>
        <begin position="122"/>
        <end position="141"/>
    </location>
</feature>
<reference key="2">
    <citation type="submission" date="2011-02" db="EMBL/GenBank/DDBJ databases">
        <title>Genome sequence of Microbacterium testaceum StLB037.</title>
        <authorList>
            <person name="Morohoshi T."/>
            <person name="Wang W.Z."/>
            <person name="Someya N."/>
            <person name="Ikeda T."/>
        </authorList>
    </citation>
    <scope>NUCLEOTIDE SEQUENCE</scope>
    <source>
        <strain>StLB037</strain>
    </source>
</reference>
<keyword evidence="1" id="KW-1133">Transmembrane helix</keyword>
<feature type="transmembrane region" description="Helical" evidence="1">
    <location>
        <begin position="98"/>
        <end position="116"/>
    </location>
</feature>
<feature type="transmembrane region" description="Helical" evidence="1">
    <location>
        <begin position="65"/>
        <end position="86"/>
    </location>
</feature>
<feature type="transmembrane region" description="Helical" evidence="1">
    <location>
        <begin position="187"/>
        <end position="207"/>
    </location>
</feature>
<evidence type="ECO:0000313" key="2">
    <source>
        <dbReference type="EMBL" id="BAJ74864.1"/>
    </source>
</evidence>
<feature type="transmembrane region" description="Helical" evidence="1">
    <location>
        <begin position="39"/>
        <end position="59"/>
    </location>
</feature>
<dbReference type="KEGG" id="mts:MTES_1900"/>